<accession>A0AC35FP99</accession>
<dbReference type="WBParaSite" id="PS1159_v2.g19495.t1">
    <property type="protein sequence ID" value="PS1159_v2.g19495.t1"/>
    <property type="gene ID" value="PS1159_v2.g19495"/>
</dbReference>
<proteinExistence type="predicted"/>
<evidence type="ECO:0000313" key="1">
    <source>
        <dbReference type="Proteomes" id="UP000887580"/>
    </source>
</evidence>
<organism evidence="1 2">
    <name type="scientific">Panagrolaimus sp. PS1159</name>
    <dbReference type="NCBI Taxonomy" id="55785"/>
    <lineage>
        <taxon>Eukaryota</taxon>
        <taxon>Metazoa</taxon>
        <taxon>Ecdysozoa</taxon>
        <taxon>Nematoda</taxon>
        <taxon>Chromadorea</taxon>
        <taxon>Rhabditida</taxon>
        <taxon>Tylenchina</taxon>
        <taxon>Panagrolaimomorpha</taxon>
        <taxon>Panagrolaimoidea</taxon>
        <taxon>Panagrolaimidae</taxon>
        <taxon>Panagrolaimus</taxon>
    </lineage>
</organism>
<name>A0AC35FP99_9BILA</name>
<dbReference type="Proteomes" id="UP000887580">
    <property type="component" value="Unplaced"/>
</dbReference>
<sequence>MPTGDPYYPGVGYHKVSSSQNDSADISRRSSVFSDLFTVLRKNTVAGRRKASVYHAPQPHHNDVELGGRGSVISSDLPLSPNAKQHEADMLGAAGPNIKEEGDEEDDHGKPMTRQLLLDKIRQKKEVINKLRCQAWSMSRKRRTLRLAQKYLEQHESKVSKTHLYKEELRKKLRVFTRWALNLRTYLVPWESKIRKIESHFGSVVSSYFTFLRWVIYMNIIITLLIMSFVTIPEFIADATADAGRLNRTASRKKIPASEKRQADEFQRVWHFDGYIRYSPLFYGYYIFTGWDYSIGNAETASNNVMAAVIKLREAAAESHVKKKEKPGWLTIFLRILANVLIFFMIGFSIYCISFAFNSSSTVETEGHLFSKNQVPTIISTITHVFPMIFDLIGKMENWHPRLALRLHLARVLVLYILNYCTFIYVLYEKYATNAYDLKQNFSSDELEGGTNGETARSRRQLGGRNPNIDRPPPFASRNFVNRTQVIQFLNRTTKKLPDGFGTTKRPNIISKTDAVTVRSQFGPVGVNNPTVLVRNATLSPTQRRFETRRLGPPPLPVFSPPPPRARPKEGQTYKGHQFGPDWENIGSEEDPNYVRRRPPYGSKGEKEVKLPSEEELLRNSTNLNDTITGEQAKISTKEFFNQNICWETMVGQEIVKLVTIDLYITIGSILVIDFLRGLWIKYCSSWWWIVKNSKYRNTETLPEYGEFKVAENVLHIINNQGLIWLGFFFAPMLPAINNIKLVIIVYIRSWAVMTCNVPAREIFRASRSSNFYLWILLLWLVFCTVPVGIAIGSTRPSNVCGPFGGENYFYSTFTKIVEQKVDKRILNVLRLLMNPGVIIPLLLFLGLIIYFLICLVRGLRRANSELQEQLTHERTEEKKKIFEMAGGGKGKKPGVERASKKAPKKPGQYLPDVESKRREPWRQYNGTDQNSSLCVTDEPDSSALNSPSFGSPEKIPKPKPNSGRGGMEETSLTSPMIHHSSSPTKRGFRPSLGSLDEVEMSDVPSNSESARNNNNNTTEIPKSATRATERVEDWYNDGTHSDHSYDVQSAAIEVATPEEIRTFLKPMMELEMIEKGESAVSLAAFPKDSTSPLTVIFGTGSAAASRRSSRISQRDSYISLYDNPSPDDWFAAAATQAAAATATSGIGISTSGSGPFARAREMRTGSFSKAYCHPPRPGSGGISSHTRSPSPPKATKVEPAVSGAPLTVYAKEPRRIQPAAAPINLPKTPISKPTDLPLPRKSKEQKTKDHDPTNFSDKFKPWPSIEEIRAQRGGLLPIKPPSPRSKSPPKMVKSDHKEDSPIKEMTDSGPARFRISVSPTRKLTSDSGSDTDTGPKKRRFMIKQRLLPGSTTSMASTSSKPLPSTTITPPSNLLSPRAPRVEFGDDDSPRVQEPPPVPPHRIPK</sequence>
<reference evidence="2" key="1">
    <citation type="submission" date="2022-11" db="UniProtKB">
        <authorList>
            <consortium name="WormBaseParasite"/>
        </authorList>
    </citation>
    <scope>IDENTIFICATION</scope>
</reference>
<protein>
    <submittedName>
        <fullName evidence="2">TMC domain-containing protein</fullName>
    </submittedName>
</protein>
<evidence type="ECO:0000313" key="2">
    <source>
        <dbReference type="WBParaSite" id="PS1159_v2.g19495.t1"/>
    </source>
</evidence>